<dbReference type="RefSeq" id="XP_018447883.2">
    <property type="nucleotide sequence ID" value="XM_018592381.2"/>
</dbReference>
<comment type="subcellular location">
    <subcellularLocation>
        <location evidence="1">Cell membrane</location>
        <topology evidence="1">Peripheral membrane protein</topology>
    </subcellularLocation>
    <subcellularLocation>
        <location evidence="2">Golgi apparatus membrane</location>
        <topology evidence="2">Peripheral membrane protein</topology>
    </subcellularLocation>
</comment>
<feature type="domain" description="CRAL-TRIO" evidence="11">
    <location>
        <begin position="130"/>
        <end position="304"/>
    </location>
</feature>
<feature type="coiled-coil region" evidence="9">
    <location>
        <begin position="498"/>
        <end position="536"/>
    </location>
</feature>
<evidence type="ECO:0000256" key="3">
    <source>
        <dbReference type="ARBA" id="ARBA00022448"/>
    </source>
</evidence>
<evidence type="ECO:0000256" key="10">
    <source>
        <dbReference type="SAM" id="MobiDB-lite"/>
    </source>
</evidence>
<evidence type="ECO:0000256" key="2">
    <source>
        <dbReference type="ARBA" id="ARBA00004395"/>
    </source>
</evidence>
<keyword evidence="4" id="KW-0472">Membrane</keyword>
<dbReference type="AlphaFoldDB" id="A0A6J0KJV7"/>
<name>A0A6J0KJV7_RAPSA</name>
<dbReference type="InterPro" id="IPR051026">
    <property type="entry name" value="PI/PC_transfer"/>
</dbReference>
<protein>
    <submittedName>
        <fullName evidence="13">Phosphatidylinositol/phosphatidylcholine transfer protein SFH1</fullName>
    </submittedName>
</protein>
<dbReference type="GO" id="GO:0015031">
    <property type="term" value="P:protein transport"/>
    <property type="evidence" value="ECO:0007669"/>
    <property type="project" value="UniProtKB-KW"/>
</dbReference>
<dbReference type="GeneID" id="108819364"/>
<organism evidence="12 13">
    <name type="scientific">Raphanus sativus</name>
    <name type="common">Radish</name>
    <name type="synonym">Raphanus raphanistrum var. sativus</name>
    <dbReference type="NCBI Taxonomy" id="3726"/>
    <lineage>
        <taxon>Eukaryota</taxon>
        <taxon>Viridiplantae</taxon>
        <taxon>Streptophyta</taxon>
        <taxon>Embryophyta</taxon>
        <taxon>Tracheophyta</taxon>
        <taxon>Spermatophyta</taxon>
        <taxon>Magnoliopsida</taxon>
        <taxon>eudicotyledons</taxon>
        <taxon>Gunneridae</taxon>
        <taxon>Pentapetalae</taxon>
        <taxon>rosids</taxon>
        <taxon>malvids</taxon>
        <taxon>Brassicales</taxon>
        <taxon>Brassicaceae</taxon>
        <taxon>Brassiceae</taxon>
        <taxon>Raphanus</taxon>
    </lineage>
</organism>
<keyword evidence="6" id="KW-0333">Golgi apparatus</keyword>
<dbReference type="PANTHER" id="PTHR45657">
    <property type="entry name" value="CRAL-TRIO DOMAIN-CONTAINING PROTEIN YKL091C-RELATED"/>
    <property type="match status" value="1"/>
</dbReference>
<dbReference type="InterPro" id="IPR036865">
    <property type="entry name" value="CRAL-TRIO_dom_sf"/>
</dbReference>
<dbReference type="InterPro" id="IPR011074">
    <property type="entry name" value="CRAL/TRIO_N_dom"/>
</dbReference>
<dbReference type="SMART" id="SM01100">
    <property type="entry name" value="CRAL_TRIO_N"/>
    <property type="match status" value="1"/>
</dbReference>
<dbReference type="Pfam" id="PF00650">
    <property type="entry name" value="CRAL_TRIO"/>
    <property type="match status" value="1"/>
</dbReference>
<dbReference type="InterPro" id="IPR001251">
    <property type="entry name" value="CRAL-TRIO_dom"/>
</dbReference>
<evidence type="ECO:0000313" key="12">
    <source>
        <dbReference type="Proteomes" id="UP000504610"/>
    </source>
</evidence>
<evidence type="ECO:0000256" key="1">
    <source>
        <dbReference type="ARBA" id="ARBA00004202"/>
    </source>
</evidence>
<dbReference type="PANTHER" id="PTHR45657:SF39">
    <property type="entry name" value="PHOSPHATIDYLINOSITOL_PHOSPHATIDYLCHOLINE TRANSFER PROTEIN SFH1-RELATED"/>
    <property type="match status" value="1"/>
</dbReference>
<feature type="region of interest" description="Disordered" evidence="10">
    <location>
        <begin position="333"/>
        <end position="368"/>
    </location>
</feature>
<proteinExistence type="inferred from homology"/>
<reference evidence="12" key="1">
    <citation type="journal article" date="2019" name="Database">
        <title>The radish genome database (RadishGD): an integrated information resource for radish genomics.</title>
        <authorList>
            <person name="Yu H.J."/>
            <person name="Baek S."/>
            <person name="Lee Y.J."/>
            <person name="Cho A."/>
            <person name="Mun J.H."/>
        </authorList>
    </citation>
    <scope>NUCLEOTIDE SEQUENCE [LARGE SCALE GENOMIC DNA]</scope>
    <source>
        <strain evidence="12">cv. WK10039</strain>
    </source>
</reference>
<evidence type="ECO:0000256" key="5">
    <source>
        <dbReference type="ARBA" id="ARBA00022927"/>
    </source>
</evidence>
<dbReference type="Pfam" id="PF03765">
    <property type="entry name" value="CRAL_TRIO_N"/>
    <property type="match status" value="1"/>
</dbReference>
<dbReference type="Proteomes" id="UP000504610">
    <property type="component" value="Chromosome 8"/>
</dbReference>
<dbReference type="GO" id="GO:0000139">
    <property type="term" value="C:Golgi membrane"/>
    <property type="evidence" value="ECO:0007669"/>
    <property type="project" value="UniProtKB-SubCell"/>
</dbReference>
<dbReference type="PRINTS" id="PR00180">
    <property type="entry name" value="CRETINALDHBP"/>
</dbReference>
<dbReference type="SUPFAM" id="SSF46938">
    <property type="entry name" value="CRAL/TRIO N-terminal domain"/>
    <property type="match status" value="1"/>
</dbReference>
<feature type="compositionally biased region" description="Basic and acidic residues" evidence="10">
    <location>
        <begin position="333"/>
        <end position="345"/>
    </location>
</feature>
<dbReference type="PROSITE" id="PS50191">
    <property type="entry name" value="CRAL_TRIO"/>
    <property type="match status" value="1"/>
</dbReference>
<evidence type="ECO:0000259" key="11">
    <source>
        <dbReference type="PROSITE" id="PS50191"/>
    </source>
</evidence>
<dbReference type="SUPFAM" id="SSF52087">
    <property type="entry name" value="CRAL/TRIO domain"/>
    <property type="match status" value="1"/>
</dbReference>
<sequence length="553" mass="63167">MAETKPEIEMAEEERKIVKMCSLKKKAMSASNRFKNSFKKKGRRSTSRVMSVPIEDDIDAEDLQAIDAFRQALVLDELLPSKLDDLHMMLRFLRARKFDIEKAKQMWADMIQWRKDFGADTIIEDFEFEEINDVMKHYPQGYHGVDKEGRPVYIERLGQIDANKLLQVTTMDRYVKYHVKEFEKTFKIKFPACSVAANKHIDQSTTILDVQGVGLKNFSKSARELLQRLCKIDNEIYPETLNRMFIINAGSGFRLLWSTVKSFLDPKTTAKIHVLGNKYHSKLLEVIDASELPEFFGGACTCEDKGGCMRSDKGPWNDPEVLKMAINREAKCSPISEDEHKHVDQGRTTSVPESLERNNKKRDEDNAHEKQIAAIDKSMDMAWPARTKKSESFKASKGLESYVRKGVPKKGEGLLVGGVMAFVMGIVAMVRLSKDVPRKLTEAALYGNSVCYEESMSKQNKAQFAAPVSSSEYMLMVKRMAELEDKCMFLDLKPANVESEKEEKLQAALNRVQVLEQELTETKKALEEALVSQKEILAYIEKKKKKKKLFFGF</sequence>
<dbReference type="OrthoDB" id="1434354at2759"/>
<evidence type="ECO:0000256" key="8">
    <source>
        <dbReference type="ARBA" id="ARBA00038020"/>
    </source>
</evidence>
<evidence type="ECO:0000256" key="7">
    <source>
        <dbReference type="ARBA" id="ARBA00023054"/>
    </source>
</evidence>
<dbReference type="SMART" id="SM00516">
    <property type="entry name" value="SEC14"/>
    <property type="match status" value="1"/>
</dbReference>
<evidence type="ECO:0000256" key="9">
    <source>
        <dbReference type="SAM" id="Coils"/>
    </source>
</evidence>
<feature type="compositionally biased region" description="Basic and acidic residues" evidence="10">
    <location>
        <begin position="354"/>
        <end position="368"/>
    </location>
</feature>
<keyword evidence="3" id="KW-0813">Transport</keyword>
<keyword evidence="4" id="KW-1003">Cell membrane</keyword>
<gene>
    <name evidence="13" type="primary">LOC108819364</name>
</gene>
<reference evidence="13" key="2">
    <citation type="submission" date="2025-08" db="UniProtKB">
        <authorList>
            <consortium name="RefSeq"/>
        </authorList>
    </citation>
    <scope>IDENTIFICATION</scope>
    <source>
        <tissue evidence="13">Leaf</tissue>
    </source>
</reference>
<dbReference type="FunFam" id="3.40.525.10:FF:000011">
    <property type="entry name" value="SEC14 cytosolic factor"/>
    <property type="match status" value="1"/>
</dbReference>
<dbReference type="Gene3D" id="1.10.8.20">
    <property type="entry name" value="N-terminal domain of phosphatidylinositol transfer protein sec14p"/>
    <property type="match status" value="1"/>
</dbReference>
<dbReference type="CDD" id="cd00170">
    <property type="entry name" value="SEC14"/>
    <property type="match status" value="1"/>
</dbReference>
<dbReference type="InterPro" id="IPR036273">
    <property type="entry name" value="CRAL/TRIO_N_dom_sf"/>
</dbReference>
<dbReference type="Gene3D" id="3.40.525.10">
    <property type="entry name" value="CRAL-TRIO lipid binding domain"/>
    <property type="match status" value="1"/>
</dbReference>
<keyword evidence="7 9" id="KW-0175">Coiled coil</keyword>
<evidence type="ECO:0000256" key="4">
    <source>
        <dbReference type="ARBA" id="ARBA00022475"/>
    </source>
</evidence>
<accession>A0A6J0KJV7</accession>
<dbReference type="GO" id="GO:0005886">
    <property type="term" value="C:plasma membrane"/>
    <property type="evidence" value="ECO:0007669"/>
    <property type="project" value="UniProtKB-SubCell"/>
</dbReference>
<evidence type="ECO:0000256" key="6">
    <source>
        <dbReference type="ARBA" id="ARBA00023034"/>
    </source>
</evidence>
<comment type="similarity">
    <text evidence="8">Belongs to the SFH family.</text>
</comment>
<evidence type="ECO:0000313" key="13">
    <source>
        <dbReference type="RefSeq" id="XP_018447883.2"/>
    </source>
</evidence>
<dbReference type="KEGG" id="rsz:108819364"/>
<keyword evidence="12" id="KW-1185">Reference proteome</keyword>
<keyword evidence="5" id="KW-0653">Protein transport</keyword>